<feature type="transmembrane region" description="Helical" evidence="6">
    <location>
        <begin position="37"/>
        <end position="63"/>
    </location>
</feature>
<evidence type="ECO:0000256" key="2">
    <source>
        <dbReference type="ARBA" id="ARBA00022475"/>
    </source>
</evidence>
<organism evidence="7 8">
    <name type="scientific">Aureimonas altamirensis</name>
    <dbReference type="NCBI Taxonomy" id="370622"/>
    <lineage>
        <taxon>Bacteria</taxon>
        <taxon>Pseudomonadati</taxon>
        <taxon>Pseudomonadota</taxon>
        <taxon>Alphaproteobacteria</taxon>
        <taxon>Hyphomicrobiales</taxon>
        <taxon>Aurantimonadaceae</taxon>
        <taxon>Aureimonas</taxon>
    </lineage>
</organism>
<evidence type="ECO:0000256" key="1">
    <source>
        <dbReference type="ARBA" id="ARBA00004651"/>
    </source>
</evidence>
<dbReference type="PANTHER" id="PTHR30086">
    <property type="entry name" value="ARGININE EXPORTER PROTEIN ARGO"/>
    <property type="match status" value="1"/>
</dbReference>
<dbReference type="Pfam" id="PF01810">
    <property type="entry name" value="LysE"/>
    <property type="match status" value="1"/>
</dbReference>
<keyword evidence="3 6" id="KW-0812">Transmembrane</keyword>
<dbReference type="RefSeq" id="WP_039192797.1">
    <property type="nucleotide sequence ID" value="NZ_JRFJ01000002.1"/>
</dbReference>
<keyword evidence="2" id="KW-1003">Cell membrane</keyword>
<dbReference type="OrthoDB" id="9804822at2"/>
<sequence>MDMGMLMAFWVVSFALVMTPGADWAYAISAGMQERAIAPAIVGMLLGYLAITLVVAAGVGALVASEPAVLTALTFVGAGYLLWLGVGVLMDPPGPQDGNDSEGTTMAWVVRGFGISGLNPKALLLFLALLPQFTSRAASWSMAGQITAMGLVQIVNCGVVYALVGIGARAVLRTRPKTARVVGRLSGTAMIVIAVILLAEQVAPMVGA</sequence>
<evidence type="ECO:0000313" key="7">
    <source>
        <dbReference type="EMBL" id="KHJ54749.1"/>
    </source>
</evidence>
<feature type="transmembrane region" description="Helical" evidence="6">
    <location>
        <begin position="110"/>
        <end position="130"/>
    </location>
</feature>
<proteinExistence type="predicted"/>
<dbReference type="InterPro" id="IPR001123">
    <property type="entry name" value="LeuE-type"/>
</dbReference>
<feature type="transmembrane region" description="Helical" evidence="6">
    <location>
        <begin position="70"/>
        <end position="90"/>
    </location>
</feature>
<comment type="subcellular location">
    <subcellularLocation>
        <location evidence="1">Cell membrane</location>
        <topology evidence="1">Multi-pass membrane protein</topology>
    </subcellularLocation>
</comment>
<dbReference type="Proteomes" id="UP000030826">
    <property type="component" value="Unassembled WGS sequence"/>
</dbReference>
<dbReference type="GO" id="GO:0015171">
    <property type="term" value="F:amino acid transmembrane transporter activity"/>
    <property type="evidence" value="ECO:0007669"/>
    <property type="project" value="TreeGrafter"/>
</dbReference>
<evidence type="ECO:0000313" key="8">
    <source>
        <dbReference type="Proteomes" id="UP000030826"/>
    </source>
</evidence>
<name>A0A0B1Q2X1_9HYPH</name>
<evidence type="ECO:0000256" key="5">
    <source>
        <dbReference type="ARBA" id="ARBA00023136"/>
    </source>
</evidence>
<accession>A0A0B1Q2X1</accession>
<feature type="transmembrane region" description="Helical" evidence="6">
    <location>
        <begin position="178"/>
        <end position="199"/>
    </location>
</feature>
<reference evidence="7 8" key="1">
    <citation type="submission" date="2014-09" db="EMBL/GenBank/DDBJ databases">
        <title>Isolation and characterization of Aurantimonas altamirensis ON-56566 from clinical sample following a dog bite.</title>
        <authorList>
            <person name="Eshaghi A."/>
            <person name="Li A."/>
            <person name="Shahinas D."/>
            <person name="Bahn P."/>
            <person name="Kus J.V."/>
            <person name="Patel S.N."/>
        </authorList>
    </citation>
    <scope>NUCLEOTIDE SEQUENCE [LARGE SCALE GENOMIC DNA]</scope>
    <source>
        <strain evidence="7 8">ON-56566</strain>
    </source>
</reference>
<evidence type="ECO:0000256" key="4">
    <source>
        <dbReference type="ARBA" id="ARBA00022989"/>
    </source>
</evidence>
<dbReference type="GO" id="GO:0005886">
    <property type="term" value="C:plasma membrane"/>
    <property type="evidence" value="ECO:0007669"/>
    <property type="project" value="UniProtKB-SubCell"/>
</dbReference>
<keyword evidence="4 6" id="KW-1133">Transmembrane helix</keyword>
<dbReference type="EMBL" id="JRFJ01000002">
    <property type="protein sequence ID" value="KHJ54749.1"/>
    <property type="molecule type" value="Genomic_DNA"/>
</dbReference>
<comment type="caution">
    <text evidence="7">The sequence shown here is derived from an EMBL/GenBank/DDBJ whole genome shotgun (WGS) entry which is preliminary data.</text>
</comment>
<evidence type="ECO:0000256" key="3">
    <source>
        <dbReference type="ARBA" id="ARBA00022692"/>
    </source>
</evidence>
<dbReference type="STRING" id="370622.LA66_09210"/>
<feature type="transmembrane region" description="Helical" evidence="6">
    <location>
        <begin position="151"/>
        <end position="172"/>
    </location>
</feature>
<dbReference type="PANTHER" id="PTHR30086:SF20">
    <property type="entry name" value="ARGININE EXPORTER PROTEIN ARGO-RELATED"/>
    <property type="match status" value="1"/>
</dbReference>
<dbReference type="AlphaFoldDB" id="A0A0B1Q2X1"/>
<protein>
    <submittedName>
        <fullName evidence="7">Lysine transporter LysE</fullName>
    </submittedName>
</protein>
<evidence type="ECO:0000256" key="6">
    <source>
        <dbReference type="SAM" id="Phobius"/>
    </source>
</evidence>
<gene>
    <name evidence="7" type="ORF">LA66_09210</name>
</gene>
<keyword evidence="5 6" id="KW-0472">Membrane</keyword>